<keyword evidence="1" id="KW-0472">Membrane</keyword>
<keyword evidence="2" id="KW-0282">Flagellum</keyword>
<accession>A0A1H0TBL3</accession>
<evidence type="ECO:0000313" key="3">
    <source>
        <dbReference type="Proteomes" id="UP000198795"/>
    </source>
</evidence>
<keyword evidence="1" id="KW-0812">Transmembrane</keyword>
<keyword evidence="1" id="KW-1133">Transmembrane helix</keyword>
<evidence type="ECO:0000256" key="1">
    <source>
        <dbReference type="SAM" id="Phobius"/>
    </source>
</evidence>
<proteinExistence type="predicted"/>
<protein>
    <submittedName>
        <fullName evidence="2">Flagellar biosynthesis protein, FliO</fullName>
    </submittedName>
</protein>
<name>A0A1H0TBL3_9HYPH</name>
<sequence length="116" mass="12583">MLDILYYLAIFAFVAASIVVGGLLWRSYAEGVSPTAGLFRARQEPRLDVVAQTNLDGRRRLVLIRRDDTEHLIMTGGPVDVVIETGIKDGKPVVSSGVVVEPTFSRPARTAGKTEA</sequence>
<comment type="caution">
    <text evidence="2">The sequence shown here is derived from an EMBL/GenBank/DDBJ whole genome shotgun (WGS) entry which is preliminary data.</text>
</comment>
<keyword evidence="2" id="KW-0969">Cilium</keyword>
<dbReference type="EMBL" id="FNJC01000004">
    <property type="protein sequence ID" value="SDP51417.1"/>
    <property type="molecule type" value="Genomic_DNA"/>
</dbReference>
<dbReference type="RefSeq" id="WP_090230212.1">
    <property type="nucleotide sequence ID" value="NZ_FNJC01000004.1"/>
</dbReference>
<keyword evidence="2" id="KW-0966">Cell projection</keyword>
<gene>
    <name evidence="2" type="ORF">SAMN04488061_3249</name>
</gene>
<dbReference type="Proteomes" id="UP000198795">
    <property type="component" value="Unassembled WGS sequence"/>
</dbReference>
<feature type="transmembrane region" description="Helical" evidence="1">
    <location>
        <begin position="6"/>
        <end position="25"/>
    </location>
</feature>
<reference evidence="2 3" key="1">
    <citation type="submission" date="2016-10" db="EMBL/GenBank/DDBJ databases">
        <authorList>
            <person name="Varghese N."/>
            <person name="Submissions S."/>
        </authorList>
    </citation>
    <scope>NUCLEOTIDE SEQUENCE [LARGE SCALE GENOMIC DNA]</scope>
    <source>
        <strain evidence="2 3">CGMCC 1.6497</strain>
    </source>
</reference>
<evidence type="ECO:0000313" key="2">
    <source>
        <dbReference type="EMBL" id="SDP51417.1"/>
    </source>
</evidence>
<keyword evidence="3" id="KW-1185">Reference proteome</keyword>
<organism evidence="2 3">
    <name type="scientific">Filomicrobium insigne</name>
    <dbReference type="NCBI Taxonomy" id="418854"/>
    <lineage>
        <taxon>Bacteria</taxon>
        <taxon>Pseudomonadati</taxon>
        <taxon>Pseudomonadota</taxon>
        <taxon>Alphaproteobacteria</taxon>
        <taxon>Hyphomicrobiales</taxon>
        <taxon>Hyphomicrobiaceae</taxon>
        <taxon>Filomicrobium</taxon>
    </lineage>
</organism>